<feature type="transmembrane region" description="Helical" evidence="6">
    <location>
        <begin position="54"/>
        <end position="80"/>
    </location>
</feature>
<keyword evidence="2 6" id="KW-0812">Transmembrane</keyword>
<evidence type="ECO:0000256" key="4">
    <source>
        <dbReference type="ARBA" id="ARBA00023136"/>
    </source>
</evidence>
<name>W9SAG5_9ROSA</name>
<evidence type="ECO:0000256" key="2">
    <source>
        <dbReference type="ARBA" id="ARBA00022692"/>
    </source>
</evidence>
<keyword evidence="9" id="KW-1185">Reference proteome</keyword>
<dbReference type="PANTHER" id="PTHR31234">
    <property type="entry name" value="LATE EMBRYOGENESIS ABUNDANT (LEA) HYDROXYPROLINE-RICH GLYCOPROTEIN FAMILY"/>
    <property type="match status" value="1"/>
</dbReference>
<evidence type="ECO:0000313" key="9">
    <source>
        <dbReference type="Proteomes" id="UP000030645"/>
    </source>
</evidence>
<dbReference type="GO" id="GO:0098542">
    <property type="term" value="P:defense response to other organism"/>
    <property type="evidence" value="ECO:0007669"/>
    <property type="project" value="InterPro"/>
</dbReference>
<evidence type="ECO:0000256" key="3">
    <source>
        <dbReference type="ARBA" id="ARBA00022989"/>
    </source>
</evidence>
<comment type="subcellular location">
    <subcellularLocation>
        <location evidence="1">Membrane</location>
        <topology evidence="1">Single-pass membrane protein</topology>
    </subcellularLocation>
</comment>
<feature type="domain" description="Late embryogenesis abundant protein LEA-2 subgroup" evidence="7">
    <location>
        <begin position="116"/>
        <end position="202"/>
    </location>
</feature>
<keyword evidence="3 6" id="KW-1133">Transmembrane helix</keyword>
<feature type="region of interest" description="Disordered" evidence="5">
    <location>
        <begin position="1"/>
        <end position="39"/>
    </location>
</feature>
<reference evidence="9" key="1">
    <citation type="submission" date="2013-01" db="EMBL/GenBank/DDBJ databases">
        <title>Draft Genome Sequence of a Mulberry Tree, Morus notabilis C.K. Schneid.</title>
        <authorList>
            <person name="He N."/>
            <person name="Zhao S."/>
        </authorList>
    </citation>
    <scope>NUCLEOTIDE SEQUENCE</scope>
</reference>
<dbReference type="GO" id="GO:0005886">
    <property type="term" value="C:plasma membrane"/>
    <property type="evidence" value="ECO:0007669"/>
    <property type="project" value="TreeGrafter"/>
</dbReference>
<keyword evidence="4 6" id="KW-0472">Membrane</keyword>
<evidence type="ECO:0000259" key="7">
    <source>
        <dbReference type="Pfam" id="PF03168"/>
    </source>
</evidence>
<dbReference type="STRING" id="981085.W9SAG5"/>
<evidence type="ECO:0000256" key="1">
    <source>
        <dbReference type="ARBA" id="ARBA00004167"/>
    </source>
</evidence>
<accession>W9SAG5</accession>
<dbReference type="InterPro" id="IPR004864">
    <property type="entry name" value="LEA_2"/>
</dbReference>
<protein>
    <recommendedName>
        <fullName evidence="7">Late embryogenesis abundant protein LEA-2 subgroup domain-containing protein</fullName>
    </recommendedName>
</protein>
<dbReference type="Proteomes" id="UP000030645">
    <property type="component" value="Unassembled WGS sequence"/>
</dbReference>
<sequence>MAEQPLKPPPLQKPPGYRDPAAPGKPVARPPQRKPVLPASFHPRKRRRNWCRTCCCFVFVFLLLLTLAVAIAGGIFYLWFEPKLPVFHLQSLRIPQFNVTVKPDGTYLDAGTVTRIEVKNPNGKLELYYGGTHVEVSVGEDEDAELGRKDLEGFTQGKENTTSLKVETTVKNQLVDDGLGKRLKSGYKSKDLVVKIEAKTSVGYIVQGVKIGTVEVGVLCGGVSLKKLDSGDMPKCSIDLLKWVIFNSFSFLDLTGGIQNLINKFDISSSISDVDNVIKIH</sequence>
<feature type="compositionally biased region" description="Pro residues" evidence="5">
    <location>
        <begin position="1"/>
        <end position="13"/>
    </location>
</feature>
<dbReference type="PANTHER" id="PTHR31234:SF35">
    <property type="entry name" value="LATE EMBRYOGENESIS ABUNDANT (LEA) HYDROXYPROLINE-RICH GLYCOPROTEIN FAMILY"/>
    <property type="match status" value="1"/>
</dbReference>
<dbReference type="InterPro" id="IPR044839">
    <property type="entry name" value="NDR1-like"/>
</dbReference>
<evidence type="ECO:0000313" key="8">
    <source>
        <dbReference type="EMBL" id="EXC22514.1"/>
    </source>
</evidence>
<evidence type="ECO:0000256" key="6">
    <source>
        <dbReference type="SAM" id="Phobius"/>
    </source>
</evidence>
<organism evidence="8 9">
    <name type="scientific">Morus notabilis</name>
    <dbReference type="NCBI Taxonomy" id="981085"/>
    <lineage>
        <taxon>Eukaryota</taxon>
        <taxon>Viridiplantae</taxon>
        <taxon>Streptophyta</taxon>
        <taxon>Embryophyta</taxon>
        <taxon>Tracheophyta</taxon>
        <taxon>Spermatophyta</taxon>
        <taxon>Magnoliopsida</taxon>
        <taxon>eudicotyledons</taxon>
        <taxon>Gunneridae</taxon>
        <taxon>Pentapetalae</taxon>
        <taxon>rosids</taxon>
        <taxon>fabids</taxon>
        <taxon>Rosales</taxon>
        <taxon>Moraceae</taxon>
        <taxon>Moreae</taxon>
        <taxon>Morus</taxon>
    </lineage>
</organism>
<evidence type="ECO:0000256" key="5">
    <source>
        <dbReference type="SAM" id="MobiDB-lite"/>
    </source>
</evidence>
<dbReference type="EMBL" id="KE345970">
    <property type="protein sequence ID" value="EXC22514.1"/>
    <property type="molecule type" value="Genomic_DNA"/>
</dbReference>
<dbReference type="eggNOG" id="ENOG502RXF8">
    <property type="taxonomic scope" value="Eukaryota"/>
</dbReference>
<dbReference type="Pfam" id="PF03168">
    <property type="entry name" value="LEA_2"/>
    <property type="match status" value="1"/>
</dbReference>
<gene>
    <name evidence="8" type="ORF">L484_003064</name>
</gene>
<dbReference type="AlphaFoldDB" id="W9SAG5"/>
<proteinExistence type="predicted"/>